<gene>
    <name evidence="1" type="ORF">GIY23_16695</name>
</gene>
<evidence type="ECO:0000313" key="2">
    <source>
        <dbReference type="Proteomes" id="UP000371041"/>
    </source>
</evidence>
<organism evidence="1 2">
    <name type="scientific">Allosaccharopolyspora coralli</name>
    <dbReference type="NCBI Taxonomy" id="2665642"/>
    <lineage>
        <taxon>Bacteria</taxon>
        <taxon>Bacillati</taxon>
        <taxon>Actinomycetota</taxon>
        <taxon>Actinomycetes</taxon>
        <taxon>Pseudonocardiales</taxon>
        <taxon>Pseudonocardiaceae</taxon>
        <taxon>Allosaccharopolyspora</taxon>
    </lineage>
</organism>
<keyword evidence="2" id="KW-1185">Reference proteome</keyword>
<dbReference type="RefSeq" id="WP_154077513.1">
    <property type="nucleotide sequence ID" value="NZ_CP045929.1"/>
</dbReference>
<reference evidence="2" key="1">
    <citation type="submission" date="2019-11" db="EMBL/GenBank/DDBJ databases">
        <title>The complete genome sequence of Saccharopolyspora sp. E2A.</title>
        <authorList>
            <person name="Zhang G."/>
        </authorList>
    </citation>
    <scope>NUCLEOTIDE SEQUENCE [LARGE SCALE GENOMIC DNA]</scope>
    <source>
        <strain evidence="2">E2A</strain>
    </source>
</reference>
<evidence type="ECO:0000313" key="1">
    <source>
        <dbReference type="EMBL" id="QGK70936.1"/>
    </source>
</evidence>
<dbReference type="KEGG" id="sace:GIY23_16695"/>
<sequence length="48" mass="5161">MAEPELAAGCGRVRVVASYEVSTRRYPVRASTVEKTSAHCGCHGLTPR</sequence>
<name>A0A5Q3QC46_9PSEU</name>
<protein>
    <submittedName>
        <fullName evidence="1">Uncharacterized protein</fullName>
    </submittedName>
</protein>
<dbReference type="Proteomes" id="UP000371041">
    <property type="component" value="Chromosome"/>
</dbReference>
<proteinExistence type="predicted"/>
<dbReference type="EMBL" id="CP045929">
    <property type="protein sequence ID" value="QGK70936.1"/>
    <property type="molecule type" value="Genomic_DNA"/>
</dbReference>
<accession>A0A5Q3QC46</accession>
<dbReference type="AlphaFoldDB" id="A0A5Q3QC46"/>